<dbReference type="RefSeq" id="WP_203078681.1">
    <property type="nucleotide sequence ID" value="NZ_JAENHO010000026.1"/>
</dbReference>
<dbReference type="Gene3D" id="3.10.180.10">
    <property type="entry name" value="2,3-Dihydroxybiphenyl 1,2-Dioxygenase, domain 1"/>
    <property type="match status" value="1"/>
</dbReference>
<evidence type="ECO:0000259" key="1">
    <source>
        <dbReference type="Pfam" id="PF18029"/>
    </source>
</evidence>
<dbReference type="PANTHER" id="PTHR35908:SF1">
    <property type="entry name" value="CONSERVED PROTEIN"/>
    <property type="match status" value="1"/>
</dbReference>
<dbReference type="PANTHER" id="PTHR35908">
    <property type="entry name" value="HYPOTHETICAL FUSION PROTEIN"/>
    <property type="match status" value="1"/>
</dbReference>
<proteinExistence type="predicted"/>
<dbReference type="Pfam" id="PF18029">
    <property type="entry name" value="Glyoxalase_6"/>
    <property type="match status" value="1"/>
</dbReference>
<dbReference type="SUPFAM" id="SSF54593">
    <property type="entry name" value="Glyoxalase/Bleomycin resistance protein/Dihydroxybiphenyl dioxygenase"/>
    <property type="match status" value="1"/>
</dbReference>
<dbReference type="Proteomes" id="UP000598996">
    <property type="component" value="Unassembled WGS sequence"/>
</dbReference>
<comment type="caution">
    <text evidence="2">The sequence shown here is derived from an EMBL/GenBank/DDBJ whole genome shotgun (WGS) entry which is preliminary data.</text>
</comment>
<dbReference type="EMBL" id="JAENHO010000026">
    <property type="protein sequence ID" value="MBL7262139.1"/>
    <property type="molecule type" value="Genomic_DNA"/>
</dbReference>
<keyword evidence="3" id="KW-1185">Reference proteome</keyword>
<dbReference type="InterPro" id="IPR041581">
    <property type="entry name" value="Glyoxalase_6"/>
</dbReference>
<evidence type="ECO:0000313" key="3">
    <source>
        <dbReference type="Proteomes" id="UP000598996"/>
    </source>
</evidence>
<reference evidence="2 3" key="1">
    <citation type="submission" date="2021-01" db="EMBL/GenBank/DDBJ databases">
        <title>Actinoplanes sp. nov. LDG1-01 isolated from lichen.</title>
        <authorList>
            <person name="Saeng-In P."/>
            <person name="Phongsopitanun W."/>
            <person name="Kanchanasin P."/>
            <person name="Yuki M."/>
            <person name="Kudo T."/>
            <person name="Ohkuma M."/>
            <person name="Tanasupawat S."/>
        </authorList>
    </citation>
    <scope>NUCLEOTIDE SEQUENCE [LARGE SCALE GENOMIC DNA]</scope>
    <source>
        <strain evidence="2 3">LDG1-01</strain>
    </source>
</reference>
<name>A0ABS1W5X9_9ACTN</name>
<feature type="domain" description="Glyoxalase-like" evidence="1">
    <location>
        <begin position="8"/>
        <end position="116"/>
    </location>
</feature>
<sequence length="122" mass="13281">MTSVVYNIAIDCADPYALATFWSAATGDPLNVDDHPGDPVAVVTMKNGVNLYFAQVPEPKAGKNGLHLCLRPTERRDEEVDRLLALGATLHNDRRDPDGTGWAVLTDPEGNEFCVLRSTSEL</sequence>
<accession>A0ABS1W5X9</accession>
<evidence type="ECO:0000313" key="2">
    <source>
        <dbReference type="EMBL" id="MBL7262139.1"/>
    </source>
</evidence>
<protein>
    <submittedName>
        <fullName evidence="2">VOC family protein</fullName>
    </submittedName>
</protein>
<dbReference type="InterPro" id="IPR029068">
    <property type="entry name" value="Glyas_Bleomycin-R_OHBP_Dase"/>
</dbReference>
<gene>
    <name evidence="2" type="ORF">JKJ07_48500</name>
</gene>
<organism evidence="2 3">
    <name type="scientific">Paractinoplanes lichenicola</name>
    <dbReference type="NCBI Taxonomy" id="2802976"/>
    <lineage>
        <taxon>Bacteria</taxon>
        <taxon>Bacillati</taxon>
        <taxon>Actinomycetota</taxon>
        <taxon>Actinomycetes</taxon>
        <taxon>Micromonosporales</taxon>
        <taxon>Micromonosporaceae</taxon>
        <taxon>Paractinoplanes</taxon>
    </lineage>
</organism>
<dbReference type="CDD" id="cd06587">
    <property type="entry name" value="VOC"/>
    <property type="match status" value="1"/>
</dbReference>